<dbReference type="PANTHER" id="PTHR10344">
    <property type="entry name" value="THYMIDYLATE KINASE"/>
    <property type="match status" value="1"/>
</dbReference>
<dbReference type="AlphaFoldDB" id="A0A1E3KYR3"/>
<reference evidence="6 7" key="1">
    <citation type="submission" date="2016-08" db="EMBL/GenBank/DDBJ databases">
        <title>Genome sequencing of Paenibacillus sp. TI45-13ar, isolated from Korean traditional nuruk.</title>
        <authorList>
            <person name="Kim S.-J."/>
        </authorList>
    </citation>
    <scope>NUCLEOTIDE SEQUENCE [LARGE SCALE GENOMIC DNA]</scope>
    <source>
        <strain evidence="6 7">TI45-13ar</strain>
    </source>
</reference>
<evidence type="ECO:0000259" key="5">
    <source>
        <dbReference type="Pfam" id="PF02223"/>
    </source>
</evidence>
<dbReference type="GO" id="GO:0006227">
    <property type="term" value="P:dUDP biosynthetic process"/>
    <property type="evidence" value="ECO:0007669"/>
    <property type="project" value="TreeGrafter"/>
</dbReference>
<dbReference type="RefSeq" id="WP_069329919.1">
    <property type="nucleotide sequence ID" value="NZ_MDER01000100.1"/>
</dbReference>
<organism evidence="6 7">
    <name type="scientific">Paenibacillus nuruki</name>
    <dbReference type="NCBI Taxonomy" id="1886670"/>
    <lineage>
        <taxon>Bacteria</taxon>
        <taxon>Bacillati</taxon>
        <taxon>Bacillota</taxon>
        <taxon>Bacilli</taxon>
        <taxon>Bacillales</taxon>
        <taxon>Paenibacillaceae</taxon>
        <taxon>Paenibacillus</taxon>
    </lineage>
</organism>
<evidence type="ECO:0000256" key="1">
    <source>
        <dbReference type="ARBA" id="ARBA00009776"/>
    </source>
</evidence>
<evidence type="ECO:0000256" key="3">
    <source>
        <dbReference type="ARBA" id="ARBA00022741"/>
    </source>
</evidence>
<dbReference type="Pfam" id="PF02223">
    <property type="entry name" value="Thymidylate_kin"/>
    <property type="match status" value="1"/>
</dbReference>
<protein>
    <recommendedName>
        <fullName evidence="2">Thymidylate kinase</fullName>
    </recommendedName>
</protein>
<keyword evidence="7" id="KW-1185">Reference proteome</keyword>
<dbReference type="STRING" id="1886670.PTI45_04621"/>
<keyword evidence="3" id="KW-0547">Nucleotide-binding</keyword>
<dbReference type="Proteomes" id="UP000094578">
    <property type="component" value="Unassembled WGS sequence"/>
</dbReference>
<gene>
    <name evidence="6" type="ORF">PTI45_04621</name>
</gene>
<dbReference type="GO" id="GO:0005737">
    <property type="term" value="C:cytoplasm"/>
    <property type="evidence" value="ECO:0007669"/>
    <property type="project" value="TreeGrafter"/>
</dbReference>
<dbReference type="InterPro" id="IPR027417">
    <property type="entry name" value="P-loop_NTPase"/>
</dbReference>
<dbReference type="GO" id="GO:0006233">
    <property type="term" value="P:dTDP biosynthetic process"/>
    <property type="evidence" value="ECO:0007669"/>
    <property type="project" value="TreeGrafter"/>
</dbReference>
<keyword evidence="4" id="KW-0067">ATP-binding</keyword>
<evidence type="ECO:0000256" key="4">
    <source>
        <dbReference type="ARBA" id="ARBA00022840"/>
    </source>
</evidence>
<evidence type="ECO:0000256" key="2">
    <source>
        <dbReference type="ARBA" id="ARBA00017144"/>
    </source>
</evidence>
<dbReference type="PANTHER" id="PTHR10344:SF4">
    <property type="entry name" value="UMP-CMP KINASE 2, MITOCHONDRIAL"/>
    <property type="match status" value="1"/>
</dbReference>
<dbReference type="GO" id="GO:0005524">
    <property type="term" value="F:ATP binding"/>
    <property type="evidence" value="ECO:0007669"/>
    <property type="project" value="UniProtKB-KW"/>
</dbReference>
<dbReference type="GO" id="GO:0004798">
    <property type="term" value="F:dTMP kinase activity"/>
    <property type="evidence" value="ECO:0007669"/>
    <property type="project" value="TreeGrafter"/>
</dbReference>
<dbReference type="InterPro" id="IPR039430">
    <property type="entry name" value="Thymidylate_kin-like_dom"/>
</dbReference>
<dbReference type="GO" id="GO:0006235">
    <property type="term" value="P:dTTP biosynthetic process"/>
    <property type="evidence" value="ECO:0007669"/>
    <property type="project" value="TreeGrafter"/>
</dbReference>
<proteinExistence type="inferred from homology"/>
<evidence type="ECO:0000313" key="7">
    <source>
        <dbReference type="Proteomes" id="UP000094578"/>
    </source>
</evidence>
<feature type="domain" description="Thymidylate kinase-like" evidence="5">
    <location>
        <begin position="5"/>
        <end position="196"/>
    </location>
</feature>
<evidence type="ECO:0000313" key="6">
    <source>
        <dbReference type="EMBL" id="ODP26035.1"/>
    </source>
</evidence>
<comment type="caution">
    <text evidence="6">The sequence shown here is derived from an EMBL/GenBank/DDBJ whole genome shotgun (WGS) entry which is preliminary data.</text>
</comment>
<dbReference type="Gene3D" id="3.40.50.300">
    <property type="entry name" value="P-loop containing nucleotide triphosphate hydrolases"/>
    <property type="match status" value="1"/>
</dbReference>
<accession>A0A1E3KYR3</accession>
<comment type="similarity">
    <text evidence="1">Belongs to the thymidylate kinase family.</text>
</comment>
<name>A0A1E3KYR3_9BACL</name>
<dbReference type="SUPFAM" id="SSF52540">
    <property type="entry name" value="P-loop containing nucleoside triphosphate hydrolases"/>
    <property type="match status" value="1"/>
</dbReference>
<sequence length="209" mass="24598">MLIEISGIDGSGKTTIIDQLRNHFNASPLTWAYERNFKNRGKRLLEHISLLHGKDRAEELFDPNLIEFHNALELTEEAHKNFYYTNEKSGIMYFVDKYYTSWISQALLSDISILKELQMIYNNLPLPNVSIYLDVDPAIALMRLQNRMKGDQILNRKNPLKVLEKMRNSFETIHQSVPYEQYRINANEDLNKVLEQVLHFINIEIEKQK</sequence>
<dbReference type="EMBL" id="MDER01000100">
    <property type="protein sequence ID" value="ODP26035.1"/>
    <property type="molecule type" value="Genomic_DNA"/>
</dbReference>